<evidence type="ECO:0000256" key="1">
    <source>
        <dbReference type="SAM" id="Phobius"/>
    </source>
</evidence>
<dbReference type="AlphaFoldDB" id="A0A345Y4J0"/>
<dbReference type="OrthoDB" id="9806096at2"/>
<protein>
    <submittedName>
        <fullName evidence="2">DUF4337 family protein</fullName>
    </submittedName>
</protein>
<dbReference type="RefSeq" id="WP_115432777.1">
    <property type="nucleotide sequence ID" value="NZ_CP031337.1"/>
</dbReference>
<dbReference type="KEGG" id="ccah:DWG20_05005"/>
<dbReference type="Proteomes" id="UP000254537">
    <property type="component" value="Chromosome"/>
</dbReference>
<keyword evidence="1" id="KW-0812">Transmembrane</keyword>
<keyword evidence="1" id="KW-1133">Transmembrane helix</keyword>
<evidence type="ECO:0000313" key="3">
    <source>
        <dbReference type="Proteomes" id="UP000254537"/>
    </source>
</evidence>
<feature type="transmembrane region" description="Helical" evidence="1">
    <location>
        <begin position="35"/>
        <end position="53"/>
    </location>
</feature>
<name>A0A345Y4J0_9NEIS</name>
<evidence type="ECO:0000313" key="2">
    <source>
        <dbReference type="EMBL" id="AXK38842.1"/>
    </source>
</evidence>
<accession>A0A345Y4J0</accession>
<dbReference type="Pfam" id="PF14235">
    <property type="entry name" value="DUF4337"/>
    <property type="match status" value="1"/>
</dbReference>
<dbReference type="EMBL" id="CP031337">
    <property type="protein sequence ID" value="AXK38842.1"/>
    <property type="molecule type" value="Genomic_DNA"/>
</dbReference>
<gene>
    <name evidence="2" type="ORF">DWG20_05005</name>
</gene>
<dbReference type="InterPro" id="IPR025570">
    <property type="entry name" value="DUF4337"/>
</dbReference>
<keyword evidence="1" id="KW-0472">Membrane</keyword>
<proteinExistence type="predicted"/>
<sequence>MSCAAGSRRHRKRAPSRRPFCVCGPAKLRIHARPFGVVVIFLQIAILISSIAGRFKKKPVWLAAPPLAAVGRVYSAGGFLPLCRAAGTPGPMITCFVF</sequence>
<organism evidence="2 3">
    <name type="scientific">Crenobacter cavernae</name>
    <dbReference type="NCBI Taxonomy" id="2290923"/>
    <lineage>
        <taxon>Bacteria</taxon>
        <taxon>Pseudomonadati</taxon>
        <taxon>Pseudomonadota</taxon>
        <taxon>Betaproteobacteria</taxon>
        <taxon>Neisseriales</taxon>
        <taxon>Neisseriaceae</taxon>
        <taxon>Crenobacter</taxon>
    </lineage>
</organism>
<reference evidence="2 3" key="1">
    <citation type="submission" date="2018-07" db="EMBL/GenBank/DDBJ databases">
        <title>Crenobacter cavernae sp. nov., isolated from a karst cave.</title>
        <authorList>
            <person name="Zhu H."/>
        </authorList>
    </citation>
    <scope>NUCLEOTIDE SEQUENCE [LARGE SCALE GENOMIC DNA]</scope>
    <source>
        <strain evidence="2 3">K1W11S-77</strain>
    </source>
</reference>